<gene>
    <name evidence="2" type="ordered locus">AMIS_60440</name>
</gene>
<dbReference type="eggNOG" id="ENOG5033YZQ">
    <property type="taxonomic scope" value="Bacteria"/>
</dbReference>
<dbReference type="EMBL" id="AP012319">
    <property type="protein sequence ID" value="BAL91264.1"/>
    <property type="molecule type" value="Genomic_DNA"/>
</dbReference>
<evidence type="ECO:0000256" key="1">
    <source>
        <dbReference type="SAM" id="Coils"/>
    </source>
</evidence>
<dbReference type="KEGG" id="ams:AMIS_60440"/>
<name>I0HE27_ACTM4</name>
<proteinExistence type="predicted"/>
<reference evidence="2 3" key="1">
    <citation type="submission" date="2012-02" db="EMBL/GenBank/DDBJ databases">
        <title>Complete genome sequence of Actinoplanes missouriensis 431 (= NBRC 102363).</title>
        <authorList>
            <person name="Ohnishi Y."/>
            <person name="Ishikawa J."/>
            <person name="Sekine M."/>
            <person name="Hosoyama A."/>
            <person name="Harada T."/>
            <person name="Narita H."/>
            <person name="Hata T."/>
            <person name="Konno Y."/>
            <person name="Tutikane K."/>
            <person name="Fujita N."/>
            <person name="Horinouchi S."/>
            <person name="Hayakawa M."/>
        </authorList>
    </citation>
    <scope>NUCLEOTIDE SEQUENCE [LARGE SCALE GENOMIC DNA]</scope>
    <source>
        <strain evidence="3">ATCC 14538 / DSM 43046 / CBS 188.64 / JCM 3121 / NBRC 102363 / NCIMB 12654 / NRRL B-3342 / UNCC 431</strain>
    </source>
</reference>
<dbReference type="STRING" id="512565.AMIS_60440"/>
<sequence length="352" mass="37579">MAAALVLVPGVVAGAVVTPAAPVWGAVVMTAFDESFDQNEEDLLYVRYLALYDPRALVRTAAWNALTSKNVPAAVDRFLNSGMKFAVDRAKMLASRNEDFARRVLATHTVEYSPEVHAAARDALNRGTAALDAFARTGYAAAKERDRLAREADGEQAAALSQADRDFVVHLRDTDPGAQVRAAAGLAVRPEATDADVVEFYAYDWAAAAAVDLEVERTQRANSDMVWRSGLEGLIADAKAAQQAALEAEGEAKELARATALRAWGLVGDRARPATSAWDGAVLVAQQQAANWQQVAVAAGEASSNPNWAAIADAAGDNEQHWQTTRDTAAKQAAYWAQIHAMVLAGEHVLQS</sequence>
<evidence type="ECO:0000313" key="2">
    <source>
        <dbReference type="EMBL" id="BAL91264.1"/>
    </source>
</evidence>
<feature type="coiled-coil region" evidence="1">
    <location>
        <begin position="231"/>
        <end position="258"/>
    </location>
</feature>
<accession>I0HE27</accession>
<keyword evidence="3" id="KW-1185">Reference proteome</keyword>
<dbReference type="PATRIC" id="fig|512565.3.peg.6038"/>
<dbReference type="Proteomes" id="UP000007882">
    <property type="component" value="Chromosome"/>
</dbReference>
<evidence type="ECO:0000313" key="3">
    <source>
        <dbReference type="Proteomes" id="UP000007882"/>
    </source>
</evidence>
<organism evidence="2 3">
    <name type="scientific">Actinoplanes missouriensis (strain ATCC 14538 / DSM 43046 / CBS 188.64 / JCM 3121 / NBRC 102363 / NCIMB 12654 / NRRL B-3342 / UNCC 431)</name>
    <dbReference type="NCBI Taxonomy" id="512565"/>
    <lineage>
        <taxon>Bacteria</taxon>
        <taxon>Bacillati</taxon>
        <taxon>Actinomycetota</taxon>
        <taxon>Actinomycetes</taxon>
        <taxon>Micromonosporales</taxon>
        <taxon>Micromonosporaceae</taxon>
        <taxon>Actinoplanes</taxon>
    </lineage>
</organism>
<dbReference type="HOGENOM" id="CLU_749900_0_0_11"/>
<protein>
    <submittedName>
        <fullName evidence="2">Uncharacterized protein</fullName>
    </submittedName>
</protein>
<dbReference type="AlphaFoldDB" id="I0HE27"/>
<keyword evidence="1" id="KW-0175">Coiled coil</keyword>